<sequence>MLTLIPMVYACNSKENEFKDNSTQYRAIKERDTAYLFLSMGEERFYGKYEIHYGASGRDKGDVRGEIKGDTLLGEFYFKPYGGGEKKRAPFVVLKKDGKLLLGKGVESSYLNISFYMPDIPIDYSDPAFIFEELHSTEIQKLPNDASR</sequence>
<protein>
    <recommendedName>
        <fullName evidence="3">Lipoprotein</fullName>
    </recommendedName>
</protein>
<name>A0ABU9HZG2_9FLAO</name>
<evidence type="ECO:0000313" key="1">
    <source>
        <dbReference type="EMBL" id="MEL1245555.1"/>
    </source>
</evidence>
<accession>A0ABU9HZG2</accession>
<evidence type="ECO:0008006" key="3">
    <source>
        <dbReference type="Google" id="ProtNLM"/>
    </source>
</evidence>
<comment type="caution">
    <text evidence="1">The sequence shown here is derived from an EMBL/GenBank/DDBJ whole genome shotgun (WGS) entry which is preliminary data.</text>
</comment>
<organism evidence="1 2">
    <name type="scientific">Flavobacterium arundinis</name>
    <dbReference type="NCBI Taxonomy" id="3139143"/>
    <lineage>
        <taxon>Bacteria</taxon>
        <taxon>Pseudomonadati</taxon>
        <taxon>Bacteroidota</taxon>
        <taxon>Flavobacteriia</taxon>
        <taxon>Flavobacteriales</taxon>
        <taxon>Flavobacteriaceae</taxon>
        <taxon>Flavobacterium</taxon>
    </lineage>
</organism>
<keyword evidence="2" id="KW-1185">Reference proteome</keyword>
<gene>
    <name evidence="1" type="ORF">AAEO56_14870</name>
</gene>
<proteinExistence type="predicted"/>
<evidence type="ECO:0000313" key="2">
    <source>
        <dbReference type="Proteomes" id="UP001464555"/>
    </source>
</evidence>
<reference evidence="1 2" key="1">
    <citation type="submission" date="2024-04" db="EMBL/GenBank/DDBJ databases">
        <title>Flavobacterium sp. DGU11 16S ribosomal RNA gene Genome sequencing and assembly.</title>
        <authorList>
            <person name="Park S."/>
        </authorList>
    </citation>
    <scope>NUCLEOTIDE SEQUENCE [LARGE SCALE GENOMIC DNA]</scope>
    <source>
        <strain evidence="1 2">DGU11</strain>
    </source>
</reference>
<dbReference type="Proteomes" id="UP001464555">
    <property type="component" value="Unassembled WGS sequence"/>
</dbReference>
<dbReference type="EMBL" id="JBBYHR010000009">
    <property type="protein sequence ID" value="MEL1245555.1"/>
    <property type="molecule type" value="Genomic_DNA"/>
</dbReference>
<dbReference type="RefSeq" id="WP_341697853.1">
    <property type="nucleotide sequence ID" value="NZ_JBBYHR010000009.1"/>
</dbReference>